<evidence type="ECO:0000256" key="2">
    <source>
        <dbReference type="ARBA" id="ARBA00022759"/>
    </source>
</evidence>
<dbReference type="InterPro" id="IPR037057">
    <property type="entry name" value="DNA_rep_MutH/T2_RE_sf"/>
</dbReference>
<name>A0A6J6ZQC8_9ZZZZ</name>
<organism evidence="6">
    <name type="scientific">freshwater metagenome</name>
    <dbReference type="NCBI Taxonomy" id="449393"/>
    <lineage>
        <taxon>unclassified sequences</taxon>
        <taxon>metagenomes</taxon>
        <taxon>ecological metagenomes</taxon>
    </lineage>
</organism>
<feature type="region of interest" description="Disordered" evidence="4">
    <location>
        <begin position="412"/>
        <end position="438"/>
    </location>
</feature>
<dbReference type="SUPFAM" id="SSF52980">
    <property type="entry name" value="Restriction endonuclease-like"/>
    <property type="match status" value="2"/>
</dbReference>
<dbReference type="AlphaFoldDB" id="A0A6J6ZQC8"/>
<keyword evidence="1" id="KW-0540">Nuclease</keyword>
<dbReference type="CDD" id="cd22355">
    <property type="entry name" value="Sau3AI_C"/>
    <property type="match status" value="1"/>
</dbReference>
<evidence type="ECO:0000256" key="3">
    <source>
        <dbReference type="ARBA" id="ARBA00022801"/>
    </source>
</evidence>
<evidence type="ECO:0000256" key="4">
    <source>
        <dbReference type="SAM" id="MobiDB-lite"/>
    </source>
</evidence>
<feature type="domain" description="DNA mismatch repair MutH/Type II restriction enzyme Sau3AI" evidence="5">
    <location>
        <begin position="56"/>
        <end position="162"/>
    </location>
</feature>
<keyword evidence="3" id="KW-0378">Hydrolase</keyword>
<dbReference type="Gene3D" id="3.40.600.10">
    <property type="entry name" value="DNA mismatch repair MutH/Restriction endonuclease, type II"/>
    <property type="match status" value="2"/>
</dbReference>
<protein>
    <submittedName>
        <fullName evidence="6">Unannotated protein</fullName>
    </submittedName>
</protein>
<dbReference type="GO" id="GO:0016787">
    <property type="term" value="F:hydrolase activity"/>
    <property type="evidence" value="ECO:0007669"/>
    <property type="project" value="UniProtKB-KW"/>
</dbReference>
<dbReference type="Pfam" id="PF02976">
    <property type="entry name" value="MutH"/>
    <property type="match status" value="1"/>
</dbReference>
<dbReference type="GO" id="GO:0003677">
    <property type="term" value="F:DNA binding"/>
    <property type="evidence" value="ECO:0007669"/>
    <property type="project" value="InterPro"/>
</dbReference>
<dbReference type="EMBL" id="CAFABG010000014">
    <property type="protein sequence ID" value="CAB4823024.1"/>
    <property type="molecule type" value="Genomic_DNA"/>
</dbReference>
<proteinExistence type="predicted"/>
<reference evidence="6" key="1">
    <citation type="submission" date="2020-05" db="EMBL/GenBank/DDBJ databases">
        <authorList>
            <person name="Chiriac C."/>
            <person name="Salcher M."/>
            <person name="Ghai R."/>
            <person name="Kavagutti S V."/>
        </authorList>
    </citation>
    <scope>NUCLEOTIDE SEQUENCE</scope>
</reference>
<dbReference type="InterPro" id="IPR011337">
    <property type="entry name" value="DNA_rep_MutH/RE_typeII_Sau3AI"/>
</dbReference>
<feature type="compositionally biased region" description="Basic and acidic residues" evidence="4">
    <location>
        <begin position="412"/>
        <end position="424"/>
    </location>
</feature>
<sequence length="463" mass="53239">MNNSQYDKSSVNSIYNFASRLEGKNLIQSADLPTNVVNSRNRGDLGRLVEKYYFCHTPPNNREPDFADAGLELKTTGISDYKKPTKSGEVIKAKERLSLTDINYRTIQHEQWESSTLIHKCNLMMILFYKYNKAVPVIEQYFAMKPLLVSILSSKLKQTSEDLDFIEKISLRISEDDLEMIRKDWEFIRQKIIDNKAHELSEGDTFYLGAARKGSGGENESLKKQNESDIGAPSRGFSFKQNFLTKLVQGHSKNLTSIGVGRTLTFDEATSLKFDSFIGLSEAEISRELNYSTNSKSRKWLLASRILARSGQKILEFEKAGILMKTVSLTRQGEGREHMSFPAFVSMELATQDWQDSDFANQIENKFLFVVFQEDENGEDRLIKVLYWNMPYQDRLEAERVWEDAKKRLQKDAKDLPRSTESKVAHVRPHAKNKNDLDISPQGEMIVKRCFWLNKSYIAEVVK</sequence>
<dbReference type="NCBIfam" id="NF040973">
    <property type="entry name" value="restrict_Sau3AI"/>
    <property type="match status" value="1"/>
</dbReference>
<dbReference type="CDD" id="cd22356">
    <property type="entry name" value="Sau3AI_N-like"/>
    <property type="match status" value="1"/>
</dbReference>
<dbReference type="GO" id="GO:0004519">
    <property type="term" value="F:endonuclease activity"/>
    <property type="evidence" value="ECO:0007669"/>
    <property type="project" value="UniProtKB-KW"/>
</dbReference>
<evidence type="ECO:0000256" key="1">
    <source>
        <dbReference type="ARBA" id="ARBA00022722"/>
    </source>
</evidence>
<keyword evidence="2" id="KW-0255">Endonuclease</keyword>
<dbReference type="SMART" id="SM00927">
    <property type="entry name" value="MutH"/>
    <property type="match status" value="1"/>
</dbReference>
<evidence type="ECO:0000259" key="5">
    <source>
        <dbReference type="SMART" id="SM00927"/>
    </source>
</evidence>
<dbReference type="InterPro" id="IPR011335">
    <property type="entry name" value="Restrct_endonuc-II-like"/>
</dbReference>
<accession>A0A6J6ZQC8</accession>
<gene>
    <name evidence="6" type="ORF">UFOPK3181_00339</name>
</gene>
<evidence type="ECO:0000313" key="6">
    <source>
        <dbReference type="EMBL" id="CAB4823024.1"/>
    </source>
</evidence>